<dbReference type="PIRSF" id="PIRSF036427">
    <property type="entry name" value="Precrrn-2_mtase"/>
    <property type="match status" value="1"/>
</dbReference>
<proteinExistence type="predicted"/>
<dbReference type="Pfam" id="PF00590">
    <property type="entry name" value="TP_methylase"/>
    <property type="match status" value="1"/>
</dbReference>
<comment type="caution">
    <text evidence="4">The sequence shown here is derived from an EMBL/GenBank/DDBJ whole genome shotgun (WGS) entry which is preliminary data.</text>
</comment>
<keyword evidence="4" id="KW-0808">Transferase</keyword>
<sequence>MLIGLGLGPGEPEYLTIRAVRILREADAVFVPGTIAQDLVAPYREAEVLDFPMTGDEARIRACIEQNADRIAPFARSGVAVLGILGDPNFFSTYSRLVSVMRERHPDIGCRTEPGISAITAFASVAGLSLSGGFVVTDGAAPTRSRIMLKVRRPRQVAETLRTEGYRTFVLVERMCLDETRVYRDEELPEECDYMSVLYAER</sequence>
<reference evidence="4" key="1">
    <citation type="journal article" date="2015" name="Proc. Natl. Acad. Sci. U.S.A.">
        <title>Networks of energetic and metabolic interactions define dynamics in microbial communities.</title>
        <authorList>
            <person name="Embree M."/>
            <person name="Liu J.K."/>
            <person name="Al-Bassam M.M."/>
            <person name="Zengler K."/>
        </authorList>
    </citation>
    <scope>NUCLEOTIDE SEQUENCE</scope>
</reference>
<dbReference type="SUPFAM" id="SSF53790">
    <property type="entry name" value="Tetrapyrrole methylase"/>
    <property type="match status" value="1"/>
</dbReference>
<dbReference type="GO" id="GO:0009236">
    <property type="term" value="P:cobalamin biosynthetic process"/>
    <property type="evidence" value="ECO:0007669"/>
    <property type="project" value="UniProtKB-KW"/>
</dbReference>
<dbReference type="AlphaFoldDB" id="A0A0W8F2L5"/>
<dbReference type="InterPro" id="IPR003043">
    <property type="entry name" value="Uropor_MeTrfase_CS"/>
</dbReference>
<dbReference type="InterPro" id="IPR000878">
    <property type="entry name" value="4pyrrol_Mease"/>
</dbReference>
<dbReference type="PANTHER" id="PTHR43467:SF2">
    <property type="entry name" value="COBALT-PRECORRIN-2 C(20)-METHYLTRANSFERASE"/>
    <property type="match status" value="1"/>
</dbReference>
<dbReference type="Gene3D" id="3.40.1010.10">
    <property type="entry name" value="Cobalt-precorrin-4 Transmethylase, Domain 1"/>
    <property type="match status" value="1"/>
</dbReference>
<dbReference type="PANTHER" id="PTHR43467">
    <property type="entry name" value="COBALT-PRECORRIN-2 C(20)-METHYLTRANSFERASE"/>
    <property type="match status" value="1"/>
</dbReference>
<keyword evidence="2" id="KW-0169">Cobalamin biosynthesis</keyword>
<dbReference type="InterPro" id="IPR012382">
    <property type="entry name" value="CobI/CbiL"/>
</dbReference>
<dbReference type="InterPro" id="IPR014777">
    <property type="entry name" value="4pyrrole_Mease_sub1"/>
</dbReference>
<name>A0A0W8F2L5_9ZZZZ</name>
<dbReference type="GO" id="GO:0032259">
    <property type="term" value="P:methylation"/>
    <property type="evidence" value="ECO:0007669"/>
    <property type="project" value="UniProtKB-KW"/>
</dbReference>
<evidence type="ECO:0000256" key="2">
    <source>
        <dbReference type="ARBA" id="ARBA00022573"/>
    </source>
</evidence>
<gene>
    <name evidence="4" type="ORF">ASZ90_015296</name>
</gene>
<evidence type="ECO:0000256" key="1">
    <source>
        <dbReference type="ARBA" id="ARBA00004953"/>
    </source>
</evidence>
<accession>A0A0W8F2L5</accession>
<evidence type="ECO:0000313" key="4">
    <source>
        <dbReference type="EMBL" id="KUG15053.1"/>
    </source>
</evidence>
<comment type="pathway">
    <text evidence="1">Cofactor biosynthesis; adenosylcobalamin biosynthesis.</text>
</comment>
<evidence type="ECO:0000259" key="3">
    <source>
        <dbReference type="Pfam" id="PF00590"/>
    </source>
</evidence>
<keyword evidence="4" id="KW-0489">Methyltransferase</keyword>
<feature type="domain" description="Tetrapyrrole methylase" evidence="3">
    <location>
        <begin position="1"/>
        <end position="183"/>
    </location>
</feature>
<dbReference type="GO" id="GO:0030788">
    <property type="term" value="F:precorrin-2 C20-methyltransferase activity"/>
    <property type="evidence" value="ECO:0007669"/>
    <property type="project" value="UniProtKB-EC"/>
</dbReference>
<dbReference type="NCBIfam" id="NF004060">
    <property type="entry name" value="PRK05576.1-3"/>
    <property type="match status" value="1"/>
</dbReference>
<dbReference type="EMBL" id="LNQE01001592">
    <property type="protein sequence ID" value="KUG15053.1"/>
    <property type="molecule type" value="Genomic_DNA"/>
</dbReference>
<dbReference type="CDD" id="cd11645">
    <property type="entry name" value="Precorrin_2_C20_MT"/>
    <property type="match status" value="1"/>
</dbReference>
<protein>
    <submittedName>
        <fullName evidence="4">Cobalt-precorrin-2 c20-methyltransferase</fullName>
        <ecNumber evidence="4">2.1.1.130</ecNumber>
    </submittedName>
</protein>
<organism evidence="4">
    <name type="scientific">hydrocarbon metagenome</name>
    <dbReference type="NCBI Taxonomy" id="938273"/>
    <lineage>
        <taxon>unclassified sequences</taxon>
        <taxon>metagenomes</taxon>
        <taxon>ecological metagenomes</taxon>
    </lineage>
</organism>
<dbReference type="InterPro" id="IPR035996">
    <property type="entry name" value="4pyrrol_Methylase_sf"/>
</dbReference>
<dbReference type="EC" id="2.1.1.130" evidence="4"/>
<dbReference type="PROSITE" id="PS00839">
    <property type="entry name" value="SUMT_1"/>
    <property type="match status" value="1"/>
</dbReference>